<dbReference type="InParanoid" id="B9SPY2"/>
<keyword evidence="6" id="KW-1185">Reference proteome</keyword>
<dbReference type="KEGG" id="rcu:8265008"/>
<reference evidence="6" key="1">
    <citation type="journal article" date="2010" name="Nat. Biotechnol.">
        <title>Draft genome sequence of the oilseed species Ricinus communis.</title>
        <authorList>
            <person name="Chan A.P."/>
            <person name="Crabtree J."/>
            <person name="Zhao Q."/>
            <person name="Lorenzi H."/>
            <person name="Orvis J."/>
            <person name="Puiu D."/>
            <person name="Melake-Berhan A."/>
            <person name="Jones K.M."/>
            <person name="Redman J."/>
            <person name="Chen G."/>
            <person name="Cahoon E.B."/>
            <person name="Gedil M."/>
            <person name="Stanke M."/>
            <person name="Haas B.J."/>
            <person name="Wortman J.R."/>
            <person name="Fraser-Liggett C.M."/>
            <person name="Ravel J."/>
            <person name="Rabinowicz P.D."/>
        </authorList>
    </citation>
    <scope>NUCLEOTIDE SEQUENCE [LARGE SCALE GENOMIC DNA]</scope>
    <source>
        <strain evidence="6">cv. Hale</strain>
    </source>
</reference>
<protein>
    <submittedName>
        <fullName evidence="5">Gamma-interferon-inducible lysosomal thiol reductase, putative</fullName>
    </submittedName>
</protein>
<name>B9SPY2_RICCO</name>
<keyword evidence="4" id="KW-0732">Signal</keyword>
<dbReference type="PANTHER" id="PTHR13234">
    <property type="entry name" value="GAMMA-INTERFERON INDUCIBLE LYSOSOMAL THIOL REDUCTASE GILT"/>
    <property type="match status" value="1"/>
</dbReference>
<dbReference type="GO" id="GO:0016491">
    <property type="term" value="F:oxidoreductase activity"/>
    <property type="evidence" value="ECO:0000318"/>
    <property type="project" value="GO_Central"/>
</dbReference>
<sequence>MASNRVLYFIVFSSSLFLFISLCAAAAASIEPSPTFLSKKVDTQKVALSLYYESLCPYCQNFIVKPLAEAVKSDLMTIVDLQLFPWGNAVLQPNNTVVCQHGEDECYLNTIHACAINLWPDVMKHFNLVKCIEEQQHPGITRVSAEESWQVCAEKLKLPSQRIKDCYDTGLGGQLLLQFGNKTNHLKPPHQYVPWVVVNGTPLLVEYENFVYYVCKGYRGKLLPKACSSHHISSNSKEKEACSSHYISSNSKEKLTESAAPQGPATLEINADPPK</sequence>
<evidence type="ECO:0000256" key="2">
    <source>
        <dbReference type="ARBA" id="ARBA00023180"/>
    </source>
</evidence>
<dbReference type="InterPro" id="IPR036249">
    <property type="entry name" value="Thioredoxin-like_sf"/>
</dbReference>
<dbReference type="STRING" id="3988.B9SPY2"/>
<dbReference type="eggNOG" id="KOG3160">
    <property type="taxonomic scope" value="Eukaryota"/>
</dbReference>
<evidence type="ECO:0000256" key="4">
    <source>
        <dbReference type="SAM" id="SignalP"/>
    </source>
</evidence>
<dbReference type="Pfam" id="PF03227">
    <property type="entry name" value="GILT"/>
    <property type="match status" value="1"/>
</dbReference>
<accession>B9SPY2</accession>
<dbReference type="OrthoDB" id="958254at2759"/>
<dbReference type="PANTHER" id="PTHR13234:SF64">
    <property type="entry name" value="SAPOSIN A-TYPE DOMAIN-CONTAINING PROTEIN"/>
    <property type="match status" value="1"/>
</dbReference>
<gene>
    <name evidence="5" type="ORF">RCOM_0466770</name>
</gene>
<evidence type="ECO:0000313" key="6">
    <source>
        <dbReference type="Proteomes" id="UP000008311"/>
    </source>
</evidence>
<proteinExistence type="inferred from homology"/>
<feature type="signal peptide" evidence="4">
    <location>
        <begin position="1"/>
        <end position="28"/>
    </location>
</feature>
<keyword evidence="2" id="KW-0325">Glycoprotein</keyword>
<dbReference type="SUPFAM" id="SSF52833">
    <property type="entry name" value="Thioredoxin-like"/>
    <property type="match status" value="1"/>
</dbReference>
<evidence type="ECO:0000313" key="5">
    <source>
        <dbReference type="EMBL" id="EEF34301.1"/>
    </source>
</evidence>
<dbReference type="GO" id="GO:0016671">
    <property type="term" value="F:oxidoreductase activity, acting on a sulfur group of donors, disulfide as acceptor"/>
    <property type="evidence" value="ECO:0007669"/>
    <property type="project" value="InterPro"/>
</dbReference>
<dbReference type="Proteomes" id="UP000008311">
    <property type="component" value="Unassembled WGS sequence"/>
</dbReference>
<feature type="region of interest" description="Disordered" evidence="3">
    <location>
        <begin position="238"/>
        <end position="275"/>
    </location>
</feature>
<feature type="chain" id="PRO_5002889556" evidence="4">
    <location>
        <begin position="29"/>
        <end position="275"/>
    </location>
</feature>
<dbReference type="AlphaFoldDB" id="B9SPY2"/>
<comment type="similarity">
    <text evidence="1">Belongs to the GILT family.</text>
</comment>
<dbReference type="EMBL" id="EQ974075">
    <property type="protein sequence ID" value="EEF34301.1"/>
    <property type="molecule type" value="Genomic_DNA"/>
</dbReference>
<evidence type="ECO:0000256" key="3">
    <source>
        <dbReference type="SAM" id="MobiDB-lite"/>
    </source>
</evidence>
<organism evidence="5 6">
    <name type="scientific">Ricinus communis</name>
    <name type="common">Castor bean</name>
    <dbReference type="NCBI Taxonomy" id="3988"/>
    <lineage>
        <taxon>Eukaryota</taxon>
        <taxon>Viridiplantae</taxon>
        <taxon>Streptophyta</taxon>
        <taxon>Embryophyta</taxon>
        <taxon>Tracheophyta</taxon>
        <taxon>Spermatophyta</taxon>
        <taxon>Magnoliopsida</taxon>
        <taxon>eudicotyledons</taxon>
        <taxon>Gunneridae</taxon>
        <taxon>Pentapetalae</taxon>
        <taxon>rosids</taxon>
        <taxon>fabids</taxon>
        <taxon>Malpighiales</taxon>
        <taxon>Euphorbiaceae</taxon>
        <taxon>Acalyphoideae</taxon>
        <taxon>Acalypheae</taxon>
        <taxon>Ricinus</taxon>
    </lineage>
</organism>
<evidence type="ECO:0000256" key="1">
    <source>
        <dbReference type="ARBA" id="ARBA00005679"/>
    </source>
</evidence>
<dbReference type="InterPro" id="IPR004911">
    <property type="entry name" value="Interferon-induced_GILT"/>
</dbReference>